<proteinExistence type="inferred from homology"/>
<evidence type="ECO:0000313" key="10">
    <source>
        <dbReference type="Proteomes" id="UP000737113"/>
    </source>
</evidence>
<keyword evidence="5 8" id="KW-0812">Transmembrane</keyword>
<dbReference type="RefSeq" id="WP_169562681.1">
    <property type="nucleotide sequence ID" value="NZ_JAAXYH010000001.1"/>
</dbReference>
<feature type="transmembrane region" description="Helical" evidence="8">
    <location>
        <begin position="79"/>
        <end position="100"/>
    </location>
</feature>
<protein>
    <recommendedName>
        <fullName evidence="8">Probable membrane transporter protein</fullName>
    </recommendedName>
</protein>
<feature type="transmembrane region" description="Helical" evidence="8">
    <location>
        <begin position="135"/>
        <end position="160"/>
    </location>
</feature>
<evidence type="ECO:0000256" key="5">
    <source>
        <dbReference type="ARBA" id="ARBA00022692"/>
    </source>
</evidence>
<dbReference type="EMBL" id="JAAXYH010000001">
    <property type="protein sequence ID" value="NMH64014.1"/>
    <property type="molecule type" value="Genomic_DNA"/>
</dbReference>
<evidence type="ECO:0000256" key="2">
    <source>
        <dbReference type="ARBA" id="ARBA00009142"/>
    </source>
</evidence>
<dbReference type="PANTHER" id="PTHR30269:SF37">
    <property type="entry name" value="MEMBRANE TRANSPORTER PROTEIN"/>
    <property type="match status" value="1"/>
</dbReference>
<comment type="subcellular location">
    <subcellularLocation>
        <location evidence="1 8">Cell membrane</location>
        <topology evidence="1 8">Multi-pass membrane protein</topology>
    </subcellularLocation>
</comment>
<evidence type="ECO:0000313" key="9">
    <source>
        <dbReference type="EMBL" id="NMH64014.1"/>
    </source>
</evidence>
<gene>
    <name evidence="9" type="ORF">HC757_02335</name>
</gene>
<keyword evidence="10" id="KW-1185">Reference proteome</keyword>
<reference evidence="9" key="1">
    <citation type="submission" date="2020-04" db="EMBL/GenBank/DDBJ databases">
        <title>Description of Shewanella salipaludis sp. nov., isolated from a salt marsh.</title>
        <authorList>
            <person name="Park S."/>
            <person name="Yoon J.-H."/>
        </authorList>
    </citation>
    <scope>NUCLEOTIDE SEQUENCE</scope>
    <source>
        <strain evidence="9">SHSM-M6</strain>
    </source>
</reference>
<keyword evidence="4 8" id="KW-1003">Cell membrane</keyword>
<evidence type="ECO:0000256" key="7">
    <source>
        <dbReference type="ARBA" id="ARBA00023136"/>
    </source>
</evidence>
<sequence>MPSSWLQFDAVPADIFALLTVTAAFTSFFTACFGIGGGVMLLGVMAQVLPPQLIIPLHGVVQLGSNGGRVLLGWQHIQWRVIGAFLPGAIIGALLGSFVLVALPPSVMYLTIAAFILYSCWGPKLPKMVLGTLGTFMAGAMTTFISLFAGATGPLVAAFMKQLEVDRFRTVATFAMAMSLQHGVKIVVFEGMGVSLDDWWPVLVCMILSGALGTWIGFKMLKRLADKHFHTAFSVVLTLLAIRLIWQAIGQW</sequence>
<feature type="transmembrane region" description="Helical" evidence="8">
    <location>
        <begin position="15"/>
        <end position="44"/>
    </location>
</feature>
<dbReference type="AlphaFoldDB" id="A0A972JJG2"/>
<organism evidence="9 10">
    <name type="scientific">Shewanella salipaludis</name>
    <dbReference type="NCBI Taxonomy" id="2723052"/>
    <lineage>
        <taxon>Bacteria</taxon>
        <taxon>Pseudomonadati</taxon>
        <taxon>Pseudomonadota</taxon>
        <taxon>Gammaproteobacteria</taxon>
        <taxon>Alteromonadales</taxon>
        <taxon>Shewanellaceae</taxon>
        <taxon>Shewanella</taxon>
    </lineage>
</organism>
<name>A0A972JJG2_9GAMM</name>
<evidence type="ECO:0000256" key="8">
    <source>
        <dbReference type="RuleBase" id="RU363041"/>
    </source>
</evidence>
<feature type="transmembrane region" description="Helical" evidence="8">
    <location>
        <begin position="106"/>
        <end position="123"/>
    </location>
</feature>
<dbReference type="Proteomes" id="UP000737113">
    <property type="component" value="Unassembled WGS sequence"/>
</dbReference>
<keyword evidence="3" id="KW-0813">Transport</keyword>
<dbReference type="InterPro" id="IPR052017">
    <property type="entry name" value="TSUP"/>
</dbReference>
<evidence type="ECO:0000256" key="4">
    <source>
        <dbReference type="ARBA" id="ARBA00022475"/>
    </source>
</evidence>
<dbReference type="GO" id="GO:0005886">
    <property type="term" value="C:plasma membrane"/>
    <property type="evidence" value="ECO:0007669"/>
    <property type="project" value="UniProtKB-SubCell"/>
</dbReference>
<comment type="similarity">
    <text evidence="2 8">Belongs to the 4-toluene sulfonate uptake permease (TSUP) (TC 2.A.102) family.</text>
</comment>
<accession>A0A972JJG2</accession>
<evidence type="ECO:0000256" key="6">
    <source>
        <dbReference type="ARBA" id="ARBA00022989"/>
    </source>
</evidence>
<evidence type="ECO:0000256" key="3">
    <source>
        <dbReference type="ARBA" id="ARBA00022448"/>
    </source>
</evidence>
<comment type="caution">
    <text evidence="9">The sequence shown here is derived from an EMBL/GenBank/DDBJ whole genome shotgun (WGS) entry which is preliminary data.</text>
</comment>
<keyword evidence="7 8" id="KW-0472">Membrane</keyword>
<dbReference type="PANTHER" id="PTHR30269">
    <property type="entry name" value="TRANSMEMBRANE PROTEIN YFCA"/>
    <property type="match status" value="1"/>
</dbReference>
<feature type="transmembrane region" description="Helical" evidence="8">
    <location>
        <begin position="199"/>
        <end position="218"/>
    </location>
</feature>
<dbReference type="InterPro" id="IPR002781">
    <property type="entry name" value="TM_pro_TauE-like"/>
</dbReference>
<keyword evidence="6 8" id="KW-1133">Transmembrane helix</keyword>
<evidence type="ECO:0000256" key="1">
    <source>
        <dbReference type="ARBA" id="ARBA00004651"/>
    </source>
</evidence>
<feature type="transmembrane region" description="Helical" evidence="8">
    <location>
        <begin position="230"/>
        <end position="249"/>
    </location>
</feature>
<dbReference type="Pfam" id="PF01925">
    <property type="entry name" value="TauE"/>
    <property type="match status" value="1"/>
</dbReference>